<accession>A0A6L8MN28</accession>
<reference evidence="1 2" key="1">
    <citation type="submission" date="2019-12" db="EMBL/GenBank/DDBJ databases">
        <title>Novel species isolated from a subtropical stream in China.</title>
        <authorList>
            <person name="Lu H."/>
        </authorList>
    </citation>
    <scope>NUCLEOTIDE SEQUENCE [LARGE SCALE GENOMIC DNA]</scope>
    <source>
        <strain evidence="1 2">FT50W</strain>
    </source>
</reference>
<name>A0A6L8MN28_9BURK</name>
<sequence>MTPQIQNVPADLMSILSDANATQHGKCYENCVVAVLGTRISRQLRYVVGFLTPPDHPPFPHAWLEQEMHGGPIYLDPTLQASSALWNSRKNIFMYSARYSFNKDELLKWFRVKYAGREFNELGLPVGDIQGPVLNSKGELEPVRISV</sequence>
<evidence type="ECO:0000313" key="1">
    <source>
        <dbReference type="EMBL" id="MYM83342.1"/>
    </source>
</evidence>
<comment type="caution">
    <text evidence="1">The sequence shown here is derived from an EMBL/GenBank/DDBJ whole genome shotgun (WGS) entry which is preliminary data.</text>
</comment>
<organism evidence="1 2">
    <name type="scientific">Duganella lactea</name>
    <dbReference type="NCBI Taxonomy" id="2692173"/>
    <lineage>
        <taxon>Bacteria</taxon>
        <taxon>Pseudomonadati</taxon>
        <taxon>Pseudomonadota</taxon>
        <taxon>Betaproteobacteria</taxon>
        <taxon>Burkholderiales</taxon>
        <taxon>Oxalobacteraceae</taxon>
        <taxon>Telluria group</taxon>
        <taxon>Duganella</taxon>
    </lineage>
</organism>
<gene>
    <name evidence="1" type="ORF">GTP44_15440</name>
</gene>
<evidence type="ECO:0000313" key="2">
    <source>
        <dbReference type="Proteomes" id="UP000474565"/>
    </source>
</evidence>
<proteinExistence type="predicted"/>
<dbReference type="RefSeq" id="WP_161020117.1">
    <property type="nucleotide sequence ID" value="NZ_WWCP01000017.1"/>
</dbReference>
<dbReference type="EMBL" id="WWCP01000017">
    <property type="protein sequence ID" value="MYM83342.1"/>
    <property type="molecule type" value="Genomic_DNA"/>
</dbReference>
<dbReference type="AlphaFoldDB" id="A0A6L8MN28"/>
<dbReference type="Proteomes" id="UP000474565">
    <property type="component" value="Unassembled WGS sequence"/>
</dbReference>
<protein>
    <submittedName>
        <fullName evidence="1">Uncharacterized protein</fullName>
    </submittedName>
</protein>